<proteinExistence type="predicted"/>
<name>A0A820L2X0_9BILA</name>
<accession>A0A820L2X0</accession>
<feature type="non-terminal residue" evidence="1">
    <location>
        <position position="136"/>
    </location>
</feature>
<reference evidence="1" key="1">
    <citation type="submission" date="2021-02" db="EMBL/GenBank/DDBJ databases">
        <authorList>
            <person name="Nowell W R."/>
        </authorList>
    </citation>
    <scope>NUCLEOTIDE SEQUENCE</scope>
</reference>
<dbReference type="EMBL" id="CAJOAY010021652">
    <property type="protein sequence ID" value="CAF4350257.1"/>
    <property type="molecule type" value="Genomic_DNA"/>
</dbReference>
<dbReference type="AlphaFoldDB" id="A0A820L2X0"/>
<gene>
    <name evidence="1" type="ORF">OKA104_LOCUS48764</name>
</gene>
<sequence>NLDDAWSNIVNLVRECRDDMKLTHLPMTNEELNGHRIFGLTKSIIKIMLNQIYLNSFSIQENTSTIILPLSSNHNISTGSIKKKLNHKKIFPPNSRLNIYQRKNSKRQRFNWLLNPNRKIEYALKSFEIDDALEFA</sequence>
<evidence type="ECO:0000313" key="2">
    <source>
        <dbReference type="Proteomes" id="UP000663881"/>
    </source>
</evidence>
<dbReference type="Pfam" id="PF05965">
    <property type="entry name" value="FYRC"/>
    <property type="match status" value="1"/>
</dbReference>
<evidence type="ECO:0000313" key="1">
    <source>
        <dbReference type="EMBL" id="CAF4350257.1"/>
    </source>
</evidence>
<dbReference type="Proteomes" id="UP000663881">
    <property type="component" value="Unassembled WGS sequence"/>
</dbReference>
<protein>
    <submittedName>
        <fullName evidence="1">Uncharacterized protein</fullName>
    </submittedName>
</protein>
<organism evidence="1 2">
    <name type="scientific">Adineta steineri</name>
    <dbReference type="NCBI Taxonomy" id="433720"/>
    <lineage>
        <taxon>Eukaryota</taxon>
        <taxon>Metazoa</taxon>
        <taxon>Spiralia</taxon>
        <taxon>Gnathifera</taxon>
        <taxon>Rotifera</taxon>
        <taxon>Eurotatoria</taxon>
        <taxon>Bdelloidea</taxon>
        <taxon>Adinetida</taxon>
        <taxon>Adinetidae</taxon>
        <taxon>Adineta</taxon>
    </lineage>
</organism>
<dbReference type="InterPro" id="IPR003889">
    <property type="entry name" value="FYrich_C"/>
</dbReference>
<feature type="non-terminal residue" evidence="1">
    <location>
        <position position="1"/>
    </location>
</feature>
<dbReference type="GO" id="GO:0005634">
    <property type="term" value="C:nucleus"/>
    <property type="evidence" value="ECO:0007669"/>
    <property type="project" value="InterPro"/>
</dbReference>
<comment type="caution">
    <text evidence="1">The sequence shown here is derived from an EMBL/GenBank/DDBJ whole genome shotgun (WGS) entry which is preliminary data.</text>
</comment>